<comment type="subcellular location">
    <subcellularLocation>
        <location evidence="4">Cytoplasm</location>
    </subcellularLocation>
</comment>
<dbReference type="SUPFAM" id="SSF75620">
    <property type="entry name" value="Release factor"/>
    <property type="match status" value="1"/>
</dbReference>
<evidence type="ECO:0000256" key="3">
    <source>
        <dbReference type="ARBA" id="ARBA00022917"/>
    </source>
</evidence>
<organism evidence="7 8">
    <name type="scientific">Velamenicoccus archaeovorus</name>
    <dbReference type="NCBI Taxonomy" id="1930593"/>
    <lineage>
        <taxon>Bacteria</taxon>
        <taxon>Pseudomonadati</taxon>
        <taxon>Candidatus Omnitrophota</taxon>
        <taxon>Candidatus Velamenicoccus</taxon>
    </lineage>
</organism>
<dbReference type="PANTHER" id="PTHR43116:SF3">
    <property type="entry name" value="CLASS I PEPTIDE CHAIN RELEASE FACTOR"/>
    <property type="match status" value="1"/>
</dbReference>
<comment type="PTM">
    <text evidence="4">Methylated by PrmC. Methylation increases the termination efficiency of RF2.</text>
</comment>
<dbReference type="EMBL" id="CP019384">
    <property type="protein sequence ID" value="QAT17501.1"/>
    <property type="molecule type" value="Genomic_DNA"/>
</dbReference>
<dbReference type="Gene3D" id="1.20.58.410">
    <property type="entry name" value="Release factor"/>
    <property type="match status" value="1"/>
</dbReference>
<dbReference type="Pfam" id="PF03462">
    <property type="entry name" value="PCRF"/>
    <property type="match status" value="1"/>
</dbReference>
<dbReference type="InterPro" id="IPR045853">
    <property type="entry name" value="Pep_chain_release_fac_I_sf"/>
</dbReference>
<evidence type="ECO:0000256" key="4">
    <source>
        <dbReference type="HAMAP-Rule" id="MF_00094"/>
    </source>
</evidence>
<dbReference type="Gene3D" id="3.30.70.1660">
    <property type="match status" value="1"/>
</dbReference>
<evidence type="ECO:0000313" key="7">
    <source>
        <dbReference type="EMBL" id="QAT17501.1"/>
    </source>
</evidence>
<evidence type="ECO:0000259" key="6">
    <source>
        <dbReference type="PROSITE" id="PS00745"/>
    </source>
</evidence>
<gene>
    <name evidence="4" type="primary">prfB</name>
    <name evidence="7" type="ORF">BU251_07120</name>
</gene>
<sequence length="357" mass="40680">MSRKPSKDSGGIFDIDDKDRQIAELQAKMTDEAFWQNPSAANHVVRNLKALKNISESWHKLERRLKETSELFHISGDEGEDFLVHLDVDLNALKEELDRLEFLTLFSGEYDANNAIVSINAGAGGTESCDWVSMLLRMYTRWAQGHGFEVTVTDILPGEEAGTKNVTVIVRGAYAYGYLRPEVGVHRLVRISPFDANKRRHTSFASVDVIPEFEGDVEVDIRPEDLRIDVYRAGGKGGQHVNTTDSAVRITHLPTGTVAQCQNERSQHQNKQVALGILKSRLYALKRREQDEKMSREHQEKRKIEWGSQIRSYVLHPYNLVKDHRTDYETGDANGVLDGKLDPFIEIYLRDMKTRRD</sequence>
<dbReference type="GO" id="GO:0016149">
    <property type="term" value="F:translation release factor activity, codon specific"/>
    <property type="evidence" value="ECO:0007669"/>
    <property type="project" value="UniProtKB-UniRule"/>
</dbReference>
<evidence type="ECO:0000256" key="5">
    <source>
        <dbReference type="NCBIfam" id="TIGR00020"/>
    </source>
</evidence>
<dbReference type="NCBIfam" id="TIGR00020">
    <property type="entry name" value="prfB"/>
    <property type="match status" value="1"/>
</dbReference>
<dbReference type="GO" id="GO:0005737">
    <property type="term" value="C:cytoplasm"/>
    <property type="evidence" value="ECO:0007669"/>
    <property type="project" value="UniProtKB-SubCell"/>
</dbReference>
<comment type="similarity">
    <text evidence="1 4">Belongs to the prokaryotic/mitochondrial release factor family.</text>
</comment>
<dbReference type="InterPro" id="IPR004374">
    <property type="entry name" value="PrfB"/>
</dbReference>
<feature type="domain" description="Prokaryotic-type class I peptide chain release factors" evidence="6">
    <location>
        <begin position="232"/>
        <end position="248"/>
    </location>
</feature>
<name>A0A410P5Z7_VELA1</name>
<dbReference type="InterPro" id="IPR000352">
    <property type="entry name" value="Pep_chain_release_fac_I"/>
</dbReference>
<dbReference type="Proteomes" id="UP000287243">
    <property type="component" value="Chromosome"/>
</dbReference>
<dbReference type="AlphaFoldDB" id="A0A410P5Z7"/>
<comment type="function">
    <text evidence="4">Peptide chain release factor 2 directs the termination of translation in response to the peptide chain termination codons UGA and UAA.</text>
</comment>
<dbReference type="FunFam" id="3.30.160.20:FF:000004">
    <property type="entry name" value="Peptide chain release factor 1"/>
    <property type="match status" value="1"/>
</dbReference>
<dbReference type="Pfam" id="PF00472">
    <property type="entry name" value="RF-1"/>
    <property type="match status" value="1"/>
</dbReference>
<keyword evidence="4" id="KW-0963">Cytoplasm</keyword>
<keyword evidence="3 4" id="KW-0648">Protein biosynthesis</keyword>
<dbReference type="SMART" id="SM00937">
    <property type="entry name" value="PCRF"/>
    <property type="match status" value="1"/>
</dbReference>
<dbReference type="HAMAP" id="MF_00094">
    <property type="entry name" value="Rel_fac_2"/>
    <property type="match status" value="1"/>
</dbReference>
<feature type="modified residue" description="N5-methylglutamine" evidence="4">
    <location>
        <position position="239"/>
    </location>
</feature>
<dbReference type="OrthoDB" id="9806673at2"/>
<protein>
    <recommendedName>
        <fullName evidence="4 5">Peptide chain release factor 2</fullName>
        <shortName evidence="4">RF-2</shortName>
    </recommendedName>
</protein>
<keyword evidence="2 4" id="KW-0488">Methylation</keyword>
<evidence type="ECO:0000313" key="8">
    <source>
        <dbReference type="Proteomes" id="UP000287243"/>
    </source>
</evidence>
<dbReference type="Gene3D" id="3.30.160.20">
    <property type="match status" value="1"/>
</dbReference>
<evidence type="ECO:0000256" key="2">
    <source>
        <dbReference type="ARBA" id="ARBA00022481"/>
    </source>
</evidence>
<dbReference type="RefSeq" id="WP_128700334.1">
    <property type="nucleotide sequence ID" value="NZ_CP019384.1"/>
</dbReference>
<accession>A0A410P5Z7</accession>
<proteinExistence type="inferred from homology"/>
<dbReference type="InterPro" id="IPR005139">
    <property type="entry name" value="PCRF"/>
</dbReference>
<evidence type="ECO:0000256" key="1">
    <source>
        <dbReference type="ARBA" id="ARBA00010835"/>
    </source>
</evidence>
<dbReference type="PROSITE" id="PS00745">
    <property type="entry name" value="RF_PROK_I"/>
    <property type="match status" value="1"/>
</dbReference>
<reference evidence="7 8" key="1">
    <citation type="submission" date="2017-01" db="EMBL/GenBank/DDBJ databases">
        <title>First insights into the biology of 'candidatus Vampirococcus archaeovorus'.</title>
        <authorList>
            <person name="Kizina J."/>
            <person name="Jordan S."/>
            <person name="Stueber K."/>
            <person name="Reinhardt R."/>
            <person name="Harder J."/>
        </authorList>
    </citation>
    <scope>NUCLEOTIDE SEQUENCE [LARGE SCALE GENOMIC DNA]</scope>
    <source>
        <strain evidence="7 8">LiM</strain>
    </source>
</reference>
<dbReference type="PANTHER" id="PTHR43116">
    <property type="entry name" value="PEPTIDE CHAIN RELEASE FACTOR 2"/>
    <property type="match status" value="1"/>
</dbReference>
<dbReference type="KEGG" id="vai:BU251_07120"/>
<keyword evidence="8" id="KW-1185">Reference proteome</keyword>